<organism evidence="2">
    <name type="scientific">uncultured Caudovirales phage</name>
    <dbReference type="NCBI Taxonomy" id="2100421"/>
    <lineage>
        <taxon>Viruses</taxon>
        <taxon>Duplodnaviria</taxon>
        <taxon>Heunggongvirae</taxon>
        <taxon>Uroviricota</taxon>
        <taxon>Caudoviricetes</taxon>
        <taxon>Peduoviridae</taxon>
        <taxon>Maltschvirus</taxon>
        <taxon>Maltschvirus maltsch</taxon>
    </lineage>
</organism>
<protein>
    <submittedName>
        <fullName evidence="2">Uncharacterized protein</fullName>
    </submittedName>
</protein>
<feature type="compositionally biased region" description="Basic and acidic residues" evidence="1">
    <location>
        <begin position="1"/>
        <end position="23"/>
    </location>
</feature>
<reference evidence="2" key="1">
    <citation type="submission" date="2020-05" db="EMBL/GenBank/DDBJ databases">
        <authorList>
            <person name="Chiriac C."/>
            <person name="Salcher M."/>
            <person name="Ghai R."/>
            <person name="Kavagutti S V."/>
        </authorList>
    </citation>
    <scope>NUCLEOTIDE SEQUENCE</scope>
</reference>
<evidence type="ECO:0000256" key="1">
    <source>
        <dbReference type="SAM" id="MobiDB-lite"/>
    </source>
</evidence>
<dbReference type="EMBL" id="LR798223">
    <property type="protein sequence ID" value="CAB5195018.1"/>
    <property type="molecule type" value="Genomic_DNA"/>
</dbReference>
<feature type="region of interest" description="Disordered" evidence="1">
    <location>
        <begin position="1"/>
        <end position="24"/>
    </location>
</feature>
<accession>A0A6J7WBP0</accession>
<gene>
    <name evidence="2" type="ORF">UFOVP177_52</name>
</gene>
<name>A0A6J7WBP0_9CAUD</name>
<proteinExistence type="predicted"/>
<sequence length="81" mass="9121">MEYDNKDRGVLYRNENKTSENHPDYSGSVNVAGADFWLSGWLKESKKDGKKFFSLSVRPKGDSKPANKPVVTAEPNDDIPF</sequence>
<feature type="region of interest" description="Disordered" evidence="1">
    <location>
        <begin position="56"/>
        <end position="81"/>
    </location>
</feature>
<evidence type="ECO:0000313" key="2">
    <source>
        <dbReference type="EMBL" id="CAB5195018.1"/>
    </source>
</evidence>